<dbReference type="Proteomes" id="UP001148185">
    <property type="component" value="Unassembled WGS sequence"/>
</dbReference>
<feature type="transmembrane region" description="Helical" evidence="1">
    <location>
        <begin position="214"/>
        <end position="232"/>
    </location>
</feature>
<proteinExistence type="predicted"/>
<comment type="caution">
    <text evidence="2">The sequence shown here is derived from an EMBL/GenBank/DDBJ whole genome shotgun (WGS) entry which is preliminary data.</text>
</comment>
<dbReference type="RefSeq" id="WP_108226697.1">
    <property type="nucleotide sequence ID" value="NZ_JAMDHA010000014.1"/>
</dbReference>
<evidence type="ECO:0000313" key="2">
    <source>
        <dbReference type="EMBL" id="MDD1008179.1"/>
    </source>
</evidence>
<keyword evidence="1" id="KW-0472">Membrane</keyword>
<keyword evidence="1" id="KW-1133">Transmembrane helix</keyword>
<dbReference type="EMBL" id="JAMDHA010000014">
    <property type="protein sequence ID" value="MDD1008179.1"/>
    <property type="molecule type" value="Genomic_DNA"/>
</dbReference>
<dbReference type="AlphaFoldDB" id="A0A9X4HCZ8"/>
<reference evidence="2 3" key="1">
    <citation type="submission" date="2022-05" db="EMBL/GenBank/DDBJ databases">
        <title>Novel Pseudomonas spp. Isolated from a Rainbow Trout Aquaculture Facility.</title>
        <authorList>
            <person name="Testerman T."/>
            <person name="Graf J."/>
        </authorList>
    </citation>
    <scope>NUCLEOTIDE SEQUENCE [LARGE SCALE GENOMIC DNA]</scope>
    <source>
        <strain evidence="2 3">ID1042</strain>
    </source>
</reference>
<keyword evidence="1" id="KW-0812">Transmembrane</keyword>
<accession>A0A9X4HCZ8</accession>
<gene>
    <name evidence="2" type="ORF">M5G27_11915</name>
</gene>
<keyword evidence="3" id="KW-1185">Reference proteome</keyword>
<protein>
    <submittedName>
        <fullName evidence="2">Uncharacterized protein</fullName>
    </submittedName>
</protein>
<evidence type="ECO:0000256" key="1">
    <source>
        <dbReference type="SAM" id="Phobius"/>
    </source>
</evidence>
<name>A0A9X4HCZ8_9PSED</name>
<organism evidence="2 3">
    <name type="scientific">Pseudomonas shahriarae</name>
    <dbReference type="NCBI Taxonomy" id="2745512"/>
    <lineage>
        <taxon>Bacteria</taxon>
        <taxon>Pseudomonadati</taxon>
        <taxon>Pseudomonadota</taxon>
        <taxon>Gammaproteobacteria</taxon>
        <taxon>Pseudomonadales</taxon>
        <taxon>Pseudomonadaceae</taxon>
        <taxon>Pseudomonas</taxon>
    </lineage>
</organism>
<evidence type="ECO:0000313" key="3">
    <source>
        <dbReference type="Proteomes" id="UP001148185"/>
    </source>
</evidence>
<sequence>MGDTDTPDFNKARGFLIGFSVVVFLLWYFGADLSSFKLMGNEIKLQSNTKSAWMILALINVYFLFRYYQRLPRNSLVFDEVMNNMYDHYLKKMSLFFYGGRFKRIVLEHKSRVSPNASIFKHHCNITLTVHEALVERLKYEPDALVGLHSFDRKTRTQLSFSAIYKLVGEPQAELIWNHAGNGKLQPNFIVVTLAKSITLFRGAFIAPWLTDNVFPLVIGAASTIAALAKWYQVNFL</sequence>
<feature type="transmembrane region" description="Helical" evidence="1">
    <location>
        <begin position="12"/>
        <end position="31"/>
    </location>
</feature>
<feature type="transmembrane region" description="Helical" evidence="1">
    <location>
        <begin position="51"/>
        <end position="68"/>
    </location>
</feature>